<sequence>MKFLHYNGGSNEIIGGTNMSLDYPENIREFEDKFAIEKARHPETTRDGLMKQVIEDAFQGYLDEAEEGHYDTGKLVGKEIQVFGLNNQLLKSIPPIGDSFESDFEKDGDKLMWYLEDQADRVAREFS</sequence>
<name>A0A0R1YU42_9LACO</name>
<evidence type="ECO:0000313" key="1">
    <source>
        <dbReference type="EMBL" id="KRM46048.1"/>
    </source>
</evidence>
<dbReference type="AlphaFoldDB" id="A0A0R1YU42"/>
<protein>
    <submittedName>
        <fullName evidence="1">Uncharacterized protein</fullName>
    </submittedName>
</protein>
<accession>A0A0R1YU42</accession>
<gene>
    <name evidence="1" type="ORF">FC51_GL000627</name>
</gene>
<dbReference type="Proteomes" id="UP000051957">
    <property type="component" value="Unassembled WGS sequence"/>
</dbReference>
<organism evidence="1 2">
    <name type="scientific">Lentilactobacillus parabuchneri DSM 5707 = NBRC 107865</name>
    <dbReference type="NCBI Taxonomy" id="1423784"/>
    <lineage>
        <taxon>Bacteria</taxon>
        <taxon>Bacillati</taxon>
        <taxon>Bacillota</taxon>
        <taxon>Bacilli</taxon>
        <taxon>Lactobacillales</taxon>
        <taxon>Lactobacillaceae</taxon>
        <taxon>Lentilactobacillus</taxon>
    </lineage>
</organism>
<comment type="caution">
    <text evidence="1">The sequence shown here is derived from an EMBL/GenBank/DDBJ whole genome shotgun (WGS) entry which is preliminary data.</text>
</comment>
<reference evidence="1 2" key="1">
    <citation type="journal article" date="2015" name="Genome Announc.">
        <title>Expanding the biotechnology potential of lactobacilli through comparative genomics of 213 strains and associated genera.</title>
        <authorList>
            <person name="Sun Z."/>
            <person name="Harris H.M."/>
            <person name="McCann A."/>
            <person name="Guo C."/>
            <person name="Argimon S."/>
            <person name="Zhang W."/>
            <person name="Yang X."/>
            <person name="Jeffery I.B."/>
            <person name="Cooney J.C."/>
            <person name="Kagawa T.F."/>
            <person name="Liu W."/>
            <person name="Song Y."/>
            <person name="Salvetti E."/>
            <person name="Wrobel A."/>
            <person name="Rasinkangas P."/>
            <person name="Parkhill J."/>
            <person name="Rea M.C."/>
            <person name="O'Sullivan O."/>
            <person name="Ritari J."/>
            <person name="Douillard F.P."/>
            <person name="Paul Ross R."/>
            <person name="Yang R."/>
            <person name="Briner A.E."/>
            <person name="Felis G.E."/>
            <person name="de Vos W.M."/>
            <person name="Barrangou R."/>
            <person name="Klaenhammer T.R."/>
            <person name="Caufield P.W."/>
            <person name="Cui Y."/>
            <person name="Zhang H."/>
            <person name="O'Toole P.W."/>
        </authorList>
    </citation>
    <scope>NUCLEOTIDE SEQUENCE [LARGE SCALE GENOMIC DNA]</scope>
    <source>
        <strain evidence="1 2">DSM 5707</strain>
    </source>
</reference>
<dbReference type="EMBL" id="AZGK01000011">
    <property type="protein sequence ID" value="KRM46048.1"/>
    <property type="molecule type" value="Genomic_DNA"/>
</dbReference>
<proteinExistence type="predicted"/>
<evidence type="ECO:0000313" key="2">
    <source>
        <dbReference type="Proteomes" id="UP000051957"/>
    </source>
</evidence>
<dbReference type="PATRIC" id="fig|1423784.4.peg.623"/>